<feature type="region of interest" description="Disordered" evidence="1">
    <location>
        <begin position="486"/>
        <end position="547"/>
    </location>
</feature>
<reference evidence="2 3" key="1">
    <citation type="journal article" date="2022" name="Allergy">
        <title>Genome assembly and annotation of Periplaneta americana reveal a comprehensive cockroach allergen profile.</title>
        <authorList>
            <person name="Wang L."/>
            <person name="Xiong Q."/>
            <person name="Saelim N."/>
            <person name="Wang L."/>
            <person name="Nong W."/>
            <person name="Wan A.T."/>
            <person name="Shi M."/>
            <person name="Liu X."/>
            <person name="Cao Q."/>
            <person name="Hui J.H.L."/>
            <person name="Sookrung N."/>
            <person name="Leung T.F."/>
            <person name="Tungtrongchitr A."/>
            <person name="Tsui S.K.W."/>
        </authorList>
    </citation>
    <scope>NUCLEOTIDE SEQUENCE [LARGE SCALE GENOMIC DNA]</scope>
    <source>
        <strain evidence="2">PWHHKU_190912</strain>
    </source>
</reference>
<gene>
    <name evidence="2" type="ORF">ANN_17643</name>
</gene>
<sequence>MQQIHLELQGGILVSFAMLCGEKEMGEHILFQQHLATRNTVPGAYSELISDIEANFPSVSKKRRADKNFEDSNVRTKRRKAEILRSYELVESLTFAATQNSAVKLFVDSLALGNKFAMNNALDVEKDDEHALHAAAQSHLLRSWRRWVLPLRRLPICLGVVIVDPRLVTDDDPEGSHESHALFKEATRLDTHAQDKIVFSWPLMSHQEHKDNRQGLHLNGLHQLLVYADDVNMLGENPQMIRGNTEILLEASKAICLEVNPEKTKYMIMSRDQNIVRNGNIKIGDLSFKEVDKFKYLGATVTNINDSWKEIKRRINMGNACYYSVEKLLSSSLLSKNLKVRNYKTVILPVVLYGCETWTLTLREEQRLRMFENKVLRKISGAKRDDVTGEWRKLHNTELHALYSSPDIIRNIKSRRLRWAGHVARMGESRNAYRVLVGRPRRRWEDNIKMDLREMGYDDREWINLAQDRDQWWAYVRAAMNLRKDNKDHDNEHKKQDHDMDYEKDNNNHDKDHGKDNSNYYYKDYNKDKDENKHEDHDKNHDMDHNKCINKDHDMDYKDCNKNQDDNKDHDKGKYHNKDHEKDNKKNDKDHYSKQGCDKDHDKDNKDNDKEHNKDK</sequence>
<dbReference type="PANTHER" id="PTHR47027:SF29">
    <property type="entry name" value="C2H2-TYPE DOMAIN-CONTAINING PROTEIN"/>
    <property type="match status" value="1"/>
</dbReference>
<proteinExistence type="predicted"/>
<evidence type="ECO:0000313" key="3">
    <source>
        <dbReference type="Proteomes" id="UP001148838"/>
    </source>
</evidence>
<feature type="region of interest" description="Disordered" evidence="1">
    <location>
        <begin position="559"/>
        <end position="616"/>
    </location>
</feature>
<accession>A0ABQ8SU31</accession>
<organism evidence="2 3">
    <name type="scientific">Periplaneta americana</name>
    <name type="common">American cockroach</name>
    <name type="synonym">Blatta americana</name>
    <dbReference type="NCBI Taxonomy" id="6978"/>
    <lineage>
        <taxon>Eukaryota</taxon>
        <taxon>Metazoa</taxon>
        <taxon>Ecdysozoa</taxon>
        <taxon>Arthropoda</taxon>
        <taxon>Hexapoda</taxon>
        <taxon>Insecta</taxon>
        <taxon>Pterygota</taxon>
        <taxon>Neoptera</taxon>
        <taxon>Polyneoptera</taxon>
        <taxon>Dictyoptera</taxon>
        <taxon>Blattodea</taxon>
        <taxon>Blattoidea</taxon>
        <taxon>Blattidae</taxon>
        <taxon>Blattinae</taxon>
        <taxon>Periplaneta</taxon>
    </lineage>
</organism>
<evidence type="ECO:0000256" key="1">
    <source>
        <dbReference type="SAM" id="MobiDB-lite"/>
    </source>
</evidence>
<name>A0ABQ8SU31_PERAM</name>
<protein>
    <recommendedName>
        <fullName evidence="4">Reverse transcriptase domain-containing protein</fullName>
    </recommendedName>
</protein>
<feature type="compositionally biased region" description="Basic and acidic residues" evidence="1">
    <location>
        <begin position="486"/>
        <end position="516"/>
    </location>
</feature>
<evidence type="ECO:0008006" key="4">
    <source>
        <dbReference type="Google" id="ProtNLM"/>
    </source>
</evidence>
<comment type="caution">
    <text evidence="2">The sequence shown here is derived from an EMBL/GenBank/DDBJ whole genome shotgun (WGS) entry which is preliminary data.</text>
</comment>
<dbReference type="EMBL" id="JAJSOF020000021">
    <property type="protein sequence ID" value="KAJ4437498.1"/>
    <property type="molecule type" value="Genomic_DNA"/>
</dbReference>
<feature type="compositionally biased region" description="Basic and acidic residues" evidence="1">
    <location>
        <begin position="524"/>
        <end position="547"/>
    </location>
</feature>
<dbReference type="Proteomes" id="UP001148838">
    <property type="component" value="Unassembled WGS sequence"/>
</dbReference>
<dbReference type="PANTHER" id="PTHR47027">
    <property type="entry name" value="REVERSE TRANSCRIPTASE DOMAIN-CONTAINING PROTEIN"/>
    <property type="match status" value="1"/>
</dbReference>
<evidence type="ECO:0000313" key="2">
    <source>
        <dbReference type="EMBL" id="KAJ4437498.1"/>
    </source>
</evidence>
<keyword evidence="3" id="KW-1185">Reference proteome</keyword>